<dbReference type="GO" id="GO:0031623">
    <property type="term" value="P:receptor internalization"/>
    <property type="evidence" value="ECO:0007669"/>
    <property type="project" value="TreeGrafter"/>
</dbReference>
<organism evidence="2 3">
    <name type="scientific">Cetraspora pellucida</name>
    <dbReference type="NCBI Taxonomy" id="1433469"/>
    <lineage>
        <taxon>Eukaryota</taxon>
        <taxon>Fungi</taxon>
        <taxon>Fungi incertae sedis</taxon>
        <taxon>Mucoromycota</taxon>
        <taxon>Glomeromycotina</taxon>
        <taxon>Glomeromycetes</taxon>
        <taxon>Diversisporales</taxon>
        <taxon>Gigasporaceae</taxon>
        <taxon>Cetraspora</taxon>
    </lineage>
</organism>
<dbReference type="SMART" id="SM00053">
    <property type="entry name" value="DYNc"/>
    <property type="match status" value="1"/>
</dbReference>
<sequence>MRIDTCLPSISIVDGLDNIAINNTPYAKKAASYINIVNELRRIGTDFAVNLPTIVFCGNQSAGKSSLIEAISGVKLPRSDGTCTRCVMEIRLSESIDEWKCQVFLRKEYDENEMQLNRPIESKFGSLIIDPDNVELMARRAQKALLNPRKNSDLYFNWDFGNKNYDDDSKSNAIKFTKNVVCIEIKGPDVPNLSLIDLPGII</sequence>
<dbReference type="GO" id="GO:0005525">
    <property type="term" value="F:GTP binding"/>
    <property type="evidence" value="ECO:0007669"/>
    <property type="project" value="InterPro"/>
</dbReference>
<feature type="non-terminal residue" evidence="2">
    <location>
        <position position="202"/>
    </location>
</feature>
<dbReference type="AlphaFoldDB" id="A0A9N9CWE3"/>
<reference evidence="2" key="1">
    <citation type="submission" date="2021-06" db="EMBL/GenBank/DDBJ databases">
        <authorList>
            <person name="Kallberg Y."/>
            <person name="Tangrot J."/>
            <person name="Rosling A."/>
        </authorList>
    </citation>
    <scope>NUCLEOTIDE SEQUENCE</scope>
    <source>
        <strain evidence="2">FL966</strain>
    </source>
</reference>
<dbReference type="PANTHER" id="PTHR11566:SF131">
    <property type="entry name" value="GTPASE, PUTATIVE (AFU_ORTHOLOGUE AFUA_6G07630)-RELATED"/>
    <property type="match status" value="1"/>
</dbReference>
<gene>
    <name evidence="2" type="ORF">CPELLU_LOCUS7612</name>
</gene>
<proteinExistence type="predicted"/>
<dbReference type="Pfam" id="PF00350">
    <property type="entry name" value="Dynamin_N"/>
    <property type="match status" value="1"/>
</dbReference>
<dbReference type="GO" id="GO:0003924">
    <property type="term" value="F:GTPase activity"/>
    <property type="evidence" value="ECO:0007669"/>
    <property type="project" value="InterPro"/>
</dbReference>
<dbReference type="PRINTS" id="PR00195">
    <property type="entry name" value="DYNAMIN"/>
</dbReference>
<dbReference type="PANTHER" id="PTHR11566">
    <property type="entry name" value="DYNAMIN"/>
    <property type="match status" value="1"/>
</dbReference>
<dbReference type="GO" id="GO:0008017">
    <property type="term" value="F:microtubule binding"/>
    <property type="evidence" value="ECO:0007669"/>
    <property type="project" value="TreeGrafter"/>
</dbReference>
<dbReference type="GO" id="GO:0005737">
    <property type="term" value="C:cytoplasm"/>
    <property type="evidence" value="ECO:0007669"/>
    <property type="project" value="TreeGrafter"/>
</dbReference>
<dbReference type="EMBL" id="CAJVQA010005158">
    <property type="protein sequence ID" value="CAG8614452.1"/>
    <property type="molecule type" value="Genomic_DNA"/>
</dbReference>
<protein>
    <submittedName>
        <fullName evidence="2">17032_t:CDS:1</fullName>
    </submittedName>
</protein>
<dbReference type="InterPro" id="IPR022812">
    <property type="entry name" value="Dynamin"/>
</dbReference>
<comment type="caution">
    <text evidence="2">The sequence shown here is derived from an EMBL/GenBank/DDBJ whole genome shotgun (WGS) entry which is preliminary data.</text>
</comment>
<dbReference type="GO" id="GO:0005874">
    <property type="term" value="C:microtubule"/>
    <property type="evidence" value="ECO:0007669"/>
    <property type="project" value="TreeGrafter"/>
</dbReference>
<dbReference type="InterPro" id="IPR001401">
    <property type="entry name" value="Dynamin_GTPase"/>
</dbReference>
<dbReference type="Proteomes" id="UP000789759">
    <property type="component" value="Unassembled WGS sequence"/>
</dbReference>
<dbReference type="SUPFAM" id="SSF52540">
    <property type="entry name" value="P-loop containing nucleoside triphosphate hydrolases"/>
    <property type="match status" value="1"/>
</dbReference>
<dbReference type="Gene3D" id="3.40.50.300">
    <property type="entry name" value="P-loop containing nucleotide triphosphate hydrolases"/>
    <property type="match status" value="1"/>
</dbReference>
<evidence type="ECO:0000259" key="1">
    <source>
        <dbReference type="PROSITE" id="PS51718"/>
    </source>
</evidence>
<feature type="domain" description="Dynamin-type G" evidence="1">
    <location>
        <begin position="48"/>
        <end position="202"/>
    </location>
</feature>
<keyword evidence="3" id="KW-1185">Reference proteome</keyword>
<dbReference type="GO" id="GO:0005886">
    <property type="term" value="C:plasma membrane"/>
    <property type="evidence" value="ECO:0007669"/>
    <property type="project" value="TreeGrafter"/>
</dbReference>
<dbReference type="InterPro" id="IPR027417">
    <property type="entry name" value="P-loop_NTPase"/>
</dbReference>
<dbReference type="PROSITE" id="PS51718">
    <property type="entry name" value="G_DYNAMIN_2"/>
    <property type="match status" value="1"/>
</dbReference>
<evidence type="ECO:0000313" key="3">
    <source>
        <dbReference type="Proteomes" id="UP000789759"/>
    </source>
</evidence>
<dbReference type="InterPro" id="IPR045063">
    <property type="entry name" value="Dynamin_N"/>
</dbReference>
<dbReference type="OrthoDB" id="5061070at2759"/>
<accession>A0A9N9CWE3</accession>
<name>A0A9N9CWE3_9GLOM</name>
<dbReference type="InterPro" id="IPR030381">
    <property type="entry name" value="G_DYNAMIN_dom"/>
</dbReference>
<evidence type="ECO:0000313" key="2">
    <source>
        <dbReference type="EMBL" id="CAG8614452.1"/>
    </source>
</evidence>
<feature type="non-terminal residue" evidence="2">
    <location>
        <position position="1"/>
    </location>
</feature>